<keyword evidence="2" id="KW-1185">Reference proteome</keyword>
<gene>
    <name evidence="1" type="ORF">P343_12735</name>
</gene>
<evidence type="ECO:0000313" key="2">
    <source>
        <dbReference type="Proteomes" id="UP000018296"/>
    </source>
</evidence>
<dbReference type="PATRIC" id="fig|1395513.3.peg.2585"/>
<dbReference type="AlphaFoldDB" id="V6J3I7"/>
<name>V6J3I7_9BACL</name>
<dbReference type="Proteomes" id="UP000018296">
    <property type="component" value="Unassembled WGS sequence"/>
</dbReference>
<protein>
    <submittedName>
        <fullName evidence="1">Uncharacterized protein</fullName>
    </submittedName>
</protein>
<comment type="caution">
    <text evidence="1">The sequence shown here is derived from an EMBL/GenBank/DDBJ whole genome shotgun (WGS) entry which is preliminary data.</text>
</comment>
<evidence type="ECO:0000313" key="1">
    <source>
        <dbReference type="EMBL" id="EST11269.1"/>
    </source>
</evidence>
<dbReference type="EMBL" id="AWTC01000013">
    <property type="protein sequence ID" value="EST11269.1"/>
    <property type="molecule type" value="Genomic_DNA"/>
</dbReference>
<organism evidence="1 2">
    <name type="scientific">Sporolactobacillus laevolacticus DSM 442</name>
    <dbReference type="NCBI Taxonomy" id="1395513"/>
    <lineage>
        <taxon>Bacteria</taxon>
        <taxon>Bacillati</taxon>
        <taxon>Bacillota</taxon>
        <taxon>Bacilli</taxon>
        <taxon>Bacillales</taxon>
        <taxon>Sporolactobacillaceae</taxon>
        <taxon>Sporolactobacillus</taxon>
    </lineage>
</organism>
<reference evidence="1 2" key="1">
    <citation type="journal article" date="2013" name="Genome Announc.">
        <title>Genome Sequence of Sporolactobacillus laevolacticus DSM442, an Efficient Polymer-Grade D-Lactate Producer from Agricultural Waste Cottonseed as a Nitrogen Source.</title>
        <authorList>
            <person name="Wang H."/>
            <person name="Wang L."/>
            <person name="Ju J."/>
            <person name="Yu B."/>
            <person name="Ma Y."/>
        </authorList>
    </citation>
    <scope>NUCLEOTIDE SEQUENCE [LARGE SCALE GENOMIC DNA]</scope>
    <source>
        <strain evidence="1 2">DSM 442</strain>
    </source>
</reference>
<sequence>MLKPFYVRGQRIDGELLMQCEKNGLTKNNIGNRVLVQHWTLEEAVSTPKGVNRRPKKRPFERSTLSVNGEVKSYFLPLETVWKLYGKPGEIKYPERLSKGWV</sequence>
<proteinExistence type="predicted"/>
<dbReference type="RefSeq" id="WP_023510787.1">
    <property type="nucleotide sequence ID" value="NZ_AWTC01000013.1"/>
</dbReference>
<dbReference type="OrthoDB" id="2942008at2"/>
<dbReference type="STRING" id="1395513.P343_12735"/>
<accession>V6J3I7</accession>